<protein>
    <submittedName>
        <fullName evidence="2">DUF2950 domain-containing protein</fullName>
    </submittedName>
</protein>
<keyword evidence="1" id="KW-0732">Signal</keyword>
<feature type="chain" id="PRO_5045958840" evidence="1">
    <location>
        <begin position="37"/>
        <end position="307"/>
    </location>
</feature>
<accession>A0ABT7NGK3</accession>
<proteinExistence type="predicted"/>
<feature type="signal peptide" evidence="1">
    <location>
        <begin position="1"/>
        <end position="36"/>
    </location>
</feature>
<dbReference type="InterPro" id="IPR021556">
    <property type="entry name" value="DUF2950"/>
</dbReference>
<comment type="caution">
    <text evidence="2">The sequence shown here is derived from an EMBL/GenBank/DDBJ whole genome shotgun (WGS) entry which is preliminary data.</text>
</comment>
<dbReference type="Pfam" id="PF11453">
    <property type="entry name" value="DUF2950"/>
    <property type="match status" value="1"/>
</dbReference>
<reference evidence="2" key="1">
    <citation type="submission" date="2023-06" db="EMBL/GenBank/DDBJ databases">
        <authorList>
            <person name="Jiang Y."/>
            <person name="Liu Q."/>
        </authorList>
    </citation>
    <scope>NUCLEOTIDE SEQUENCE</scope>
    <source>
        <strain evidence="2">CGMCC 1.12089</strain>
    </source>
</reference>
<evidence type="ECO:0000313" key="3">
    <source>
        <dbReference type="Proteomes" id="UP001174908"/>
    </source>
</evidence>
<sequence length="307" mass="33197">MNLNPITGRSTMQLKQRTLAAAAIAAMALVWLPAAAQHVYDTPQAAADAFANAIATNDEAALRTVLGNDWRRFVPADEIDREDIYAFLEAWSHKHGVVPAGEGRMLLAAGEGNWTMAVPIVKVGGGWRFDPRAGADMMKTRRIGRNELSAMQAVLAYVDAQREYSRVDHDGNGVLEYAQKFASSPGKRDGLYWPQEPGQPLSPLGPAFAPDKPGAGYHGYRFKILKAQGPGADGGARSYLIGSRMRSGFALVAWPVRYGETGVMSFIVNQDGVVYEKDLGSGTDAAARAMTRFDPSGGWRKAQVPDQ</sequence>
<evidence type="ECO:0000313" key="2">
    <source>
        <dbReference type="EMBL" id="MDM0047087.1"/>
    </source>
</evidence>
<gene>
    <name evidence="2" type="ORF">QTH91_21525</name>
</gene>
<dbReference type="RefSeq" id="WP_286662209.1">
    <property type="nucleotide sequence ID" value="NZ_JASZYV010000006.1"/>
</dbReference>
<evidence type="ECO:0000256" key="1">
    <source>
        <dbReference type="SAM" id="SignalP"/>
    </source>
</evidence>
<organism evidence="2 3">
    <name type="scientific">Variovorax dokdonensis</name>
    <dbReference type="NCBI Taxonomy" id="344883"/>
    <lineage>
        <taxon>Bacteria</taxon>
        <taxon>Pseudomonadati</taxon>
        <taxon>Pseudomonadota</taxon>
        <taxon>Betaproteobacteria</taxon>
        <taxon>Burkholderiales</taxon>
        <taxon>Comamonadaceae</taxon>
        <taxon>Variovorax</taxon>
    </lineage>
</organism>
<dbReference type="Proteomes" id="UP001174908">
    <property type="component" value="Unassembled WGS sequence"/>
</dbReference>
<keyword evidence="3" id="KW-1185">Reference proteome</keyword>
<name>A0ABT7NGK3_9BURK</name>
<dbReference type="EMBL" id="JASZYV010000006">
    <property type="protein sequence ID" value="MDM0047087.1"/>
    <property type="molecule type" value="Genomic_DNA"/>
</dbReference>